<evidence type="ECO:0000313" key="3">
    <source>
        <dbReference type="Proteomes" id="UP001183535"/>
    </source>
</evidence>
<evidence type="ECO:0000259" key="1">
    <source>
        <dbReference type="Pfam" id="PF19493"/>
    </source>
</evidence>
<gene>
    <name evidence="2" type="ORF">RM877_00145</name>
</gene>
<dbReference type="InterPro" id="IPR045794">
    <property type="entry name" value="Trypco1"/>
</dbReference>
<dbReference type="Pfam" id="PF19493">
    <property type="entry name" value="Trypco1"/>
    <property type="match status" value="1"/>
</dbReference>
<accession>A0ABD5EGF6</accession>
<sequence>MNASGTAVERGGGAFVGELLRFELEDGGSVVARMDPFDSGVVEATGASDVVARATGSFESALEGVRRAAAATLRRMGDLPERPDEITVEFGIQLDAEVGAVLARTGAQGHLQVQVTWRRTPPPTGPSAGLPPDV</sequence>
<dbReference type="Proteomes" id="UP001183535">
    <property type="component" value="Unassembled WGS sequence"/>
</dbReference>
<protein>
    <submittedName>
        <fullName evidence="2">CU044_2847 family protein</fullName>
    </submittedName>
</protein>
<reference evidence="3" key="1">
    <citation type="submission" date="2023-07" db="EMBL/GenBank/DDBJ databases">
        <title>30 novel species of actinomycetes from the DSMZ collection.</title>
        <authorList>
            <person name="Nouioui I."/>
        </authorList>
    </citation>
    <scope>NUCLEOTIDE SEQUENCE [LARGE SCALE GENOMIC DNA]</scope>
    <source>
        <strain evidence="3">DSM 41981</strain>
    </source>
</reference>
<feature type="domain" description="Trypsin-co-occurring" evidence="1">
    <location>
        <begin position="22"/>
        <end position="119"/>
    </location>
</feature>
<dbReference type="AlphaFoldDB" id="A0ABD5EGF6"/>
<dbReference type="RefSeq" id="WP_093833852.1">
    <property type="nucleotide sequence ID" value="NZ_JAVRES010000001.1"/>
</dbReference>
<evidence type="ECO:0000313" key="2">
    <source>
        <dbReference type="EMBL" id="MDT0433094.1"/>
    </source>
</evidence>
<proteinExistence type="predicted"/>
<organism evidence="2 3">
    <name type="scientific">Streptomyces doudnae</name>
    <dbReference type="NCBI Taxonomy" id="3075536"/>
    <lineage>
        <taxon>Bacteria</taxon>
        <taxon>Bacillati</taxon>
        <taxon>Actinomycetota</taxon>
        <taxon>Actinomycetes</taxon>
        <taxon>Kitasatosporales</taxon>
        <taxon>Streptomycetaceae</taxon>
        <taxon>Streptomyces</taxon>
    </lineage>
</organism>
<keyword evidence="3" id="KW-1185">Reference proteome</keyword>
<dbReference type="NCBIfam" id="NF041216">
    <property type="entry name" value="CU044_2847_fam"/>
    <property type="match status" value="1"/>
</dbReference>
<comment type="caution">
    <text evidence="2">The sequence shown here is derived from an EMBL/GenBank/DDBJ whole genome shotgun (WGS) entry which is preliminary data.</text>
</comment>
<name>A0ABD5EGF6_9ACTN</name>
<dbReference type="EMBL" id="JAVRES010000001">
    <property type="protein sequence ID" value="MDT0433094.1"/>
    <property type="molecule type" value="Genomic_DNA"/>
</dbReference>